<comment type="caution">
    <text evidence="3">The sequence shown here is derived from an EMBL/GenBank/DDBJ whole genome shotgun (WGS) entry which is preliminary data.</text>
</comment>
<dbReference type="Proteomes" id="UP001498476">
    <property type="component" value="Unassembled WGS sequence"/>
</dbReference>
<feature type="compositionally biased region" description="Acidic residues" evidence="1">
    <location>
        <begin position="23"/>
        <end position="33"/>
    </location>
</feature>
<gene>
    <name evidence="3" type="ORF">QQX98_005189</name>
</gene>
<feature type="compositionally biased region" description="Acidic residues" evidence="1">
    <location>
        <begin position="90"/>
        <end position="116"/>
    </location>
</feature>
<dbReference type="Gene3D" id="2.60.40.4370">
    <property type="match status" value="1"/>
</dbReference>
<evidence type="ECO:0000259" key="2">
    <source>
        <dbReference type="Pfam" id="PF10419"/>
    </source>
</evidence>
<dbReference type="Pfam" id="PF10419">
    <property type="entry name" value="TFIIIC_sub6"/>
    <property type="match status" value="1"/>
</dbReference>
<feature type="compositionally biased region" description="Gly residues" evidence="1">
    <location>
        <begin position="328"/>
        <end position="337"/>
    </location>
</feature>
<dbReference type="InterPro" id="IPR019481">
    <property type="entry name" value="TFIIIC_triple_barrel"/>
</dbReference>
<feature type="compositionally biased region" description="Acidic residues" evidence="1">
    <location>
        <begin position="370"/>
        <end position="404"/>
    </location>
</feature>
<feature type="domain" description="Transcription factor TFIIIC triple barrel" evidence="2">
    <location>
        <begin position="38"/>
        <end position="217"/>
    </location>
</feature>
<feature type="compositionally biased region" description="Basic and acidic residues" evidence="1">
    <location>
        <begin position="282"/>
        <end position="295"/>
    </location>
</feature>
<dbReference type="EMBL" id="JAZAVJ010000068">
    <property type="protein sequence ID" value="KAK7416485.1"/>
    <property type="molecule type" value="Genomic_DNA"/>
</dbReference>
<reference evidence="3 4" key="1">
    <citation type="journal article" date="2025" name="Microbiol. Resour. Announc.">
        <title>Draft genome sequences for Neonectria magnoliae and Neonectria punicea, canker pathogens of Liriodendron tulipifera and Acer saccharum in West Virginia.</title>
        <authorList>
            <person name="Petronek H.M."/>
            <person name="Kasson M.T."/>
            <person name="Metheny A.M."/>
            <person name="Stauder C.M."/>
            <person name="Lovett B."/>
            <person name="Lynch S.C."/>
            <person name="Garnas J.R."/>
            <person name="Kasson L.R."/>
            <person name="Stajich J.E."/>
        </authorList>
    </citation>
    <scope>NUCLEOTIDE SEQUENCE [LARGE SCALE GENOMIC DNA]</scope>
    <source>
        <strain evidence="3 4">NRRL 64653</strain>
    </source>
</reference>
<feature type="compositionally biased region" description="Basic residues" evidence="1">
    <location>
        <begin position="315"/>
        <end position="326"/>
    </location>
</feature>
<feature type="compositionally biased region" description="Basic and acidic residues" evidence="1">
    <location>
        <begin position="120"/>
        <end position="141"/>
    </location>
</feature>
<evidence type="ECO:0000256" key="1">
    <source>
        <dbReference type="SAM" id="MobiDB-lite"/>
    </source>
</evidence>
<keyword evidence="4" id="KW-1185">Reference proteome</keyword>
<sequence length="404" mass="45765">MASAVNEMSAAEKPAVLSVQEQLETDDQEEWEYEYSTTETETYYLTLELSYPEFKDRQSRVVHHSRGGYYKNWLDQNPSQIKESSRLETDGDNENENDNDDEPLPEPEADDDELEIDPGLVDKGKGVDRGEPDAGHDNDKAQEDDESTEDIQILELHSTHPIISYKGRVFEGQWAEVIGTEAIFANNDKENPLPVLRHLEKNMDLLAASASRILTTEKVLKPKIHSEDPLAAIREEWNIRIPVGKDRTGERAQQTRFLENLIALKKKKGETDRVTVYAKDGEGKDFKDDRDPDYKPRRRRRLFNEDGEEVIPVRERRRAGRRRIGRPRGSGGRGRGGAAATTIPAPNVGGTTTGADVLSIPTPGRWDELYERDEDDDDEDDDEGDEEMEDGSDTDDVEDTSMMD</sequence>
<name>A0ABR1H5W0_9HYPO</name>
<feature type="region of interest" description="Disordered" evidence="1">
    <location>
        <begin position="67"/>
        <end position="149"/>
    </location>
</feature>
<feature type="region of interest" description="Disordered" evidence="1">
    <location>
        <begin position="313"/>
        <end position="404"/>
    </location>
</feature>
<evidence type="ECO:0000313" key="4">
    <source>
        <dbReference type="Proteomes" id="UP001498476"/>
    </source>
</evidence>
<organism evidence="3 4">
    <name type="scientific">Neonectria punicea</name>
    <dbReference type="NCBI Taxonomy" id="979145"/>
    <lineage>
        <taxon>Eukaryota</taxon>
        <taxon>Fungi</taxon>
        <taxon>Dikarya</taxon>
        <taxon>Ascomycota</taxon>
        <taxon>Pezizomycotina</taxon>
        <taxon>Sordariomycetes</taxon>
        <taxon>Hypocreomycetidae</taxon>
        <taxon>Hypocreales</taxon>
        <taxon>Nectriaceae</taxon>
        <taxon>Neonectria</taxon>
    </lineage>
</organism>
<protein>
    <recommendedName>
        <fullName evidence="2">Transcription factor TFIIIC triple barrel domain-containing protein</fullName>
    </recommendedName>
</protein>
<feature type="region of interest" description="Disordered" evidence="1">
    <location>
        <begin position="282"/>
        <end position="301"/>
    </location>
</feature>
<evidence type="ECO:0000313" key="3">
    <source>
        <dbReference type="EMBL" id="KAK7416485.1"/>
    </source>
</evidence>
<accession>A0ABR1H5W0</accession>
<proteinExistence type="predicted"/>
<feature type="region of interest" description="Disordered" evidence="1">
    <location>
        <begin position="1"/>
        <end position="39"/>
    </location>
</feature>